<dbReference type="Proteomes" id="UP001187192">
    <property type="component" value="Unassembled WGS sequence"/>
</dbReference>
<gene>
    <name evidence="1" type="ORF">TIFTF001_010013</name>
</gene>
<evidence type="ECO:0000313" key="2">
    <source>
        <dbReference type="Proteomes" id="UP001187192"/>
    </source>
</evidence>
<sequence>MTKSKSRSEFVIKVGAGFLNPSLGFGMGLGSSFKTSIGSDFRMGAGVEFQDDSPIGFRVELQDRHWGQVSGWGQESNFKMIVQSGFGIRVGYDFEMRDQSWGRVSVQAGSGSSFNTGVGVRRVSKH</sequence>
<accession>A0AA87ZXF2</accession>
<reference evidence="1" key="1">
    <citation type="submission" date="2023-07" db="EMBL/GenBank/DDBJ databases">
        <title>draft genome sequence of fig (Ficus carica).</title>
        <authorList>
            <person name="Takahashi T."/>
            <person name="Nishimura K."/>
        </authorList>
    </citation>
    <scope>NUCLEOTIDE SEQUENCE</scope>
</reference>
<dbReference type="EMBL" id="BTGU01000011">
    <property type="protein sequence ID" value="GMN40800.1"/>
    <property type="molecule type" value="Genomic_DNA"/>
</dbReference>
<protein>
    <submittedName>
        <fullName evidence="1">Uncharacterized protein</fullName>
    </submittedName>
</protein>
<evidence type="ECO:0000313" key="1">
    <source>
        <dbReference type="EMBL" id="GMN40800.1"/>
    </source>
</evidence>
<name>A0AA87ZXF2_FICCA</name>
<proteinExistence type="predicted"/>
<keyword evidence="2" id="KW-1185">Reference proteome</keyword>
<dbReference type="AlphaFoldDB" id="A0AA87ZXF2"/>
<organism evidence="1 2">
    <name type="scientific">Ficus carica</name>
    <name type="common">Common fig</name>
    <dbReference type="NCBI Taxonomy" id="3494"/>
    <lineage>
        <taxon>Eukaryota</taxon>
        <taxon>Viridiplantae</taxon>
        <taxon>Streptophyta</taxon>
        <taxon>Embryophyta</taxon>
        <taxon>Tracheophyta</taxon>
        <taxon>Spermatophyta</taxon>
        <taxon>Magnoliopsida</taxon>
        <taxon>eudicotyledons</taxon>
        <taxon>Gunneridae</taxon>
        <taxon>Pentapetalae</taxon>
        <taxon>rosids</taxon>
        <taxon>fabids</taxon>
        <taxon>Rosales</taxon>
        <taxon>Moraceae</taxon>
        <taxon>Ficeae</taxon>
        <taxon>Ficus</taxon>
    </lineage>
</organism>
<comment type="caution">
    <text evidence="1">The sequence shown here is derived from an EMBL/GenBank/DDBJ whole genome shotgun (WGS) entry which is preliminary data.</text>
</comment>